<evidence type="ECO:0000256" key="1">
    <source>
        <dbReference type="SAM" id="Phobius"/>
    </source>
</evidence>
<reference evidence="2 3" key="1">
    <citation type="journal article" date="2015" name="Microbes Environ.">
        <title>Distribution and evolution of nitrogen fixation genes in the phylum bacteroidetes.</title>
        <authorList>
            <person name="Inoue J."/>
            <person name="Oshima K."/>
            <person name="Suda W."/>
            <person name="Sakamoto M."/>
            <person name="Iino T."/>
            <person name="Noda S."/>
            <person name="Hongoh Y."/>
            <person name="Hattori M."/>
            <person name="Ohkuma M."/>
        </authorList>
    </citation>
    <scope>NUCLEOTIDE SEQUENCE [LARGE SCALE GENOMIC DNA]</scope>
    <source>
        <strain evidence="2 3">JCM 15093</strain>
    </source>
</reference>
<comment type="caution">
    <text evidence="2">The sequence shown here is derived from an EMBL/GenBank/DDBJ whole genome shotgun (WGS) entry which is preliminary data.</text>
</comment>
<dbReference type="STRING" id="1121097.GCA_000428125_00908"/>
<keyword evidence="1" id="KW-0812">Transmembrane</keyword>
<evidence type="ECO:0000313" key="3">
    <source>
        <dbReference type="Proteomes" id="UP000027601"/>
    </source>
</evidence>
<feature type="transmembrane region" description="Helical" evidence="1">
    <location>
        <begin position="118"/>
        <end position="138"/>
    </location>
</feature>
<keyword evidence="3" id="KW-1185">Reference proteome</keyword>
<keyword evidence="1" id="KW-0472">Membrane</keyword>
<dbReference type="eggNOG" id="COG1994">
    <property type="taxonomic scope" value="Bacteria"/>
</dbReference>
<feature type="transmembrane region" description="Helical" evidence="1">
    <location>
        <begin position="150"/>
        <end position="167"/>
    </location>
</feature>
<dbReference type="RefSeq" id="WP_024996984.1">
    <property type="nucleotide sequence ID" value="NZ_BAJS01000017.1"/>
</dbReference>
<sequence length="398" mass="46506">MENILQKYEYQTLIQDNNAYLLCYKSKYYKIGKSIYYILSNSKKFGTIEEVLKNLPDNNITSKQLSDIINNNILPIFNSEKERADIPFMKNYWWTGQLLSSKYASYFSRSLKPLFGKLFIYIFILFSVSNIILYISNIRLINAIPANNEILQIVITYILLFFILLIHELGHIAASSVEKLKPQGIGFGLYFFMPMMYVNLTDAWILSKSAKTKINLGGITTQMLVNLILFAILNILDNTFILGVINKLLIVNNSIILLNLIPFFKFDGYWILSDFVEIPNLLKESNNKFLKLFVKKSPFQHNNVLKKSLRQEYFLFVFTLLRLFFVFLVVLTVFMFVIHSLFKSAIFITNIGYMEFNYITVIEVLKKIAILVLVFIIIKKYSIAIFIFYVDSFQNEYI</sequence>
<name>A0A069D4P6_9BACE</name>
<accession>A0A069D4P6</accession>
<organism evidence="2 3">
    <name type="scientific">Bacteroides graminisolvens DSM 19988 = JCM 15093</name>
    <dbReference type="NCBI Taxonomy" id="1121097"/>
    <lineage>
        <taxon>Bacteria</taxon>
        <taxon>Pseudomonadati</taxon>
        <taxon>Bacteroidota</taxon>
        <taxon>Bacteroidia</taxon>
        <taxon>Bacteroidales</taxon>
        <taxon>Bacteroidaceae</taxon>
        <taxon>Bacteroides</taxon>
    </lineage>
</organism>
<feature type="transmembrane region" description="Helical" evidence="1">
    <location>
        <begin position="239"/>
        <end position="261"/>
    </location>
</feature>
<feature type="transmembrane region" description="Helical" evidence="1">
    <location>
        <begin position="214"/>
        <end position="233"/>
    </location>
</feature>
<dbReference type="Proteomes" id="UP000027601">
    <property type="component" value="Unassembled WGS sequence"/>
</dbReference>
<gene>
    <name evidence="2" type="ORF">JCM15093_2512</name>
</gene>
<keyword evidence="1" id="KW-1133">Transmembrane helix</keyword>
<evidence type="ECO:0000313" key="2">
    <source>
        <dbReference type="EMBL" id="GAK37271.1"/>
    </source>
</evidence>
<evidence type="ECO:0008006" key="4">
    <source>
        <dbReference type="Google" id="ProtNLM"/>
    </source>
</evidence>
<feature type="transmembrane region" description="Helical" evidence="1">
    <location>
        <begin position="313"/>
        <end position="338"/>
    </location>
</feature>
<feature type="transmembrane region" description="Helical" evidence="1">
    <location>
        <begin position="187"/>
        <end position="207"/>
    </location>
</feature>
<dbReference type="AlphaFoldDB" id="A0A069D4P6"/>
<dbReference type="OrthoDB" id="9759690at2"/>
<protein>
    <recommendedName>
        <fullName evidence="4">Peptide zinc metalloprotease protein</fullName>
    </recommendedName>
</protein>
<proteinExistence type="predicted"/>
<dbReference type="EMBL" id="BAJS01000017">
    <property type="protein sequence ID" value="GAK37271.1"/>
    <property type="molecule type" value="Genomic_DNA"/>
</dbReference>
<feature type="transmembrane region" description="Helical" evidence="1">
    <location>
        <begin position="368"/>
        <end position="390"/>
    </location>
</feature>